<dbReference type="EMBL" id="FNGA01000004">
    <property type="protein sequence ID" value="SDL29668.1"/>
    <property type="molecule type" value="Genomic_DNA"/>
</dbReference>
<dbReference type="RefSeq" id="WP_092161709.1">
    <property type="nucleotide sequence ID" value="NZ_FNGA01000004.1"/>
</dbReference>
<gene>
    <name evidence="1" type="ORF">SAMN05660337_2550</name>
</gene>
<protein>
    <submittedName>
        <fullName evidence="1">Uncharacterized protein</fullName>
    </submittedName>
</protein>
<evidence type="ECO:0000313" key="1">
    <source>
        <dbReference type="EMBL" id="SDL29668.1"/>
    </source>
</evidence>
<reference evidence="2" key="1">
    <citation type="submission" date="2016-10" db="EMBL/GenBank/DDBJ databases">
        <authorList>
            <person name="Varghese N."/>
            <person name="Submissions S."/>
        </authorList>
    </citation>
    <scope>NUCLEOTIDE SEQUENCE [LARGE SCALE GENOMIC DNA]</scope>
    <source>
        <strain evidence="2">DSM 16995</strain>
    </source>
</reference>
<dbReference type="Proteomes" id="UP000199053">
    <property type="component" value="Unassembled WGS sequence"/>
</dbReference>
<accession>A0A1G9IWQ7</accession>
<dbReference type="AlphaFoldDB" id="A0A1G9IWQ7"/>
<name>A0A1G9IWQ7_9BACT</name>
<dbReference type="STRING" id="246191.SAMN05660337_2550"/>
<organism evidence="1 2">
    <name type="scientific">Maridesulfovibrio ferrireducens</name>
    <dbReference type="NCBI Taxonomy" id="246191"/>
    <lineage>
        <taxon>Bacteria</taxon>
        <taxon>Pseudomonadati</taxon>
        <taxon>Thermodesulfobacteriota</taxon>
        <taxon>Desulfovibrionia</taxon>
        <taxon>Desulfovibrionales</taxon>
        <taxon>Desulfovibrionaceae</taxon>
        <taxon>Maridesulfovibrio</taxon>
    </lineage>
</organism>
<proteinExistence type="predicted"/>
<keyword evidence="2" id="KW-1185">Reference proteome</keyword>
<evidence type="ECO:0000313" key="2">
    <source>
        <dbReference type="Proteomes" id="UP000199053"/>
    </source>
</evidence>
<sequence length="55" mass="6083">MLGLGIDEADEDEDVQIEINEVPFVAEKDFLTKHGKDFSLTFSDKKEVVLTALAA</sequence>